<feature type="transmembrane region" description="Helical" evidence="12">
    <location>
        <begin position="90"/>
        <end position="123"/>
    </location>
</feature>
<keyword evidence="4 12" id="KW-1133">Transmembrane helix</keyword>
<evidence type="ECO:0000256" key="8">
    <source>
        <dbReference type="ARBA" id="ARBA00049016"/>
    </source>
</evidence>
<organism evidence="13 14">
    <name type="scientific">Hondaea fermentalgiana</name>
    <dbReference type="NCBI Taxonomy" id="2315210"/>
    <lineage>
        <taxon>Eukaryota</taxon>
        <taxon>Sar</taxon>
        <taxon>Stramenopiles</taxon>
        <taxon>Bigyra</taxon>
        <taxon>Labyrinthulomycetes</taxon>
        <taxon>Thraustochytrida</taxon>
        <taxon>Thraustochytriidae</taxon>
        <taxon>Hondaea</taxon>
    </lineage>
</organism>
<feature type="transmembrane region" description="Helical" evidence="12">
    <location>
        <begin position="186"/>
        <end position="205"/>
    </location>
</feature>
<dbReference type="EMBL" id="BEYU01000029">
    <property type="protein sequence ID" value="GBG27340.1"/>
    <property type="molecule type" value="Genomic_DNA"/>
</dbReference>
<evidence type="ECO:0000256" key="1">
    <source>
        <dbReference type="ARBA" id="ARBA00004651"/>
    </source>
</evidence>
<comment type="similarity">
    <text evidence="10">Belongs to the FNT transporter (TC 1.A.16) family.</text>
</comment>
<proteinExistence type="inferred from homology"/>
<dbReference type="GO" id="GO:0005886">
    <property type="term" value="C:plasma membrane"/>
    <property type="evidence" value="ECO:0007669"/>
    <property type="project" value="UniProtKB-SubCell"/>
</dbReference>
<feature type="transmembrane region" description="Helical" evidence="12">
    <location>
        <begin position="144"/>
        <end position="166"/>
    </location>
</feature>
<protein>
    <submittedName>
        <fullName evidence="13">Formate nitrite transporter</fullName>
    </submittedName>
</protein>
<accession>A0A2R5G8L2</accession>
<evidence type="ECO:0000256" key="4">
    <source>
        <dbReference type="ARBA" id="ARBA00022989"/>
    </source>
</evidence>
<comment type="catalytic activity">
    <reaction evidence="8">
        <text>formate(in) + H(+)(in) = formate(out) + H(+)(out)</text>
        <dbReference type="Rhea" id="RHEA:80887"/>
        <dbReference type="ChEBI" id="CHEBI:15378"/>
        <dbReference type="ChEBI" id="CHEBI:15740"/>
    </reaction>
</comment>
<dbReference type="OrthoDB" id="4829at2759"/>
<evidence type="ECO:0000256" key="2">
    <source>
        <dbReference type="ARBA" id="ARBA00011255"/>
    </source>
</evidence>
<evidence type="ECO:0000256" key="10">
    <source>
        <dbReference type="ARBA" id="ARBA00049660"/>
    </source>
</evidence>
<comment type="catalytic activity">
    <reaction evidence="9">
        <text>acetate(out) + H(+)(out) = acetate(in) + H(+)(in)</text>
        <dbReference type="Rhea" id="RHEA:71803"/>
        <dbReference type="ChEBI" id="CHEBI:15378"/>
        <dbReference type="ChEBI" id="CHEBI:30089"/>
    </reaction>
</comment>
<dbReference type="GO" id="GO:0015513">
    <property type="term" value="F:high-affinity secondary active nitrite transmembrane transporter activity"/>
    <property type="evidence" value="ECO:0007669"/>
    <property type="project" value="TreeGrafter"/>
</dbReference>
<dbReference type="InterPro" id="IPR000292">
    <property type="entry name" value="For/NO2_transpt"/>
</dbReference>
<comment type="caution">
    <text evidence="13">The sequence shown here is derived from an EMBL/GenBank/DDBJ whole genome shotgun (WGS) entry which is preliminary data.</text>
</comment>
<dbReference type="InterPro" id="IPR023271">
    <property type="entry name" value="Aquaporin-like"/>
</dbReference>
<evidence type="ECO:0000256" key="5">
    <source>
        <dbReference type="ARBA" id="ARBA00023136"/>
    </source>
</evidence>
<comment type="subunit">
    <text evidence="2">Homopentamer.</text>
</comment>
<feature type="compositionally biased region" description="Polar residues" evidence="11">
    <location>
        <begin position="1"/>
        <end position="11"/>
    </location>
</feature>
<reference evidence="13 14" key="1">
    <citation type="submission" date="2017-12" db="EMBL/GenBank/DDBJ databases">
        <title>Sequencing, de novo assembly and annotation of complete genome of a new Thraustochytrid species, strain FCC1311.</title>
        <authorList>
            <person name="Sedici K."/>
            <person name="Godart F."/>
            <person name="Aiese Cigliano R."/>
            <person name="Sanseverino W."/>
            <person name="Barakat M."/>
            <person name="Ortet P."/>
            <person name="Marechal E."/>
            <person name="Cagnac O."/>
            <person name="Amato A."/>
        </authorList>
    </citation>
    <scope>NUCLEOTIDE SEQUENCE [LARGE SCALE GENOMIC DNA]</scope>
</reference>
<keyword evidence="3 12" id="KW-0812">Transmembrane</keyword>
<dbReference type="Pfam" id="PF01226">
    <property type="entry name" value="Form_Nir_trans"/>
    <property type="match status" value="1"/>
</dbReference>
<evidence type="ECO:0000256" key="3">
    <source>
        <dbReference type="ARBA" id="ARBA00022692"/>
    </source>
</evidence>
<dbReference type="Proteomes" id="UP000241890">
    <property type="component" value="Unassembled WGS sequence"/>
</dbReference>
<dbReference type="PANTHER" id="PTHR30520:SF6">
    <property type="entry name" value="FORMATE_NITRATE FAMILY TRANSPORTER (EUROFUNG)"/>
    <property type="match status" value="1"/>
</dbReference>
<dbReference type="InParanoid" id="A0A2R5G8L2"/>
<comment type="subcellular location">
    <subcellularLocation>
        <location evidence="1">Cell membrane</location>
        <topology evidence="1">Multi-pass membrane protein</topology>
    </subcellularLocation>
</comment>
<keyword evidence="14" id="KW-1185">Reference proteome</keyword>
<dbReference type="AlphaFoldDB" id="A0A2R5G8L2"/>
<evidence type="ECO:0000256" key="11">
    <source>
        <dbReference type="SAM" id="MobiDB-lite"/>
    </source>
</evidence>
<sequence length="292" mass="30996">MEPETSSTLNMASVRGEPSSLGPGVGLATPGASGGADGVLSPQARTFAALNDKGLDRGRREFWLLFISSLYGGAYIAFGALMYARTVWEYNALVAALIFPAGLAFVITTGSDLLTSNMLYGLLPLVSGDARRSHSQKLQNLGRLLGISLLGNMIASVFVAMLAVTFEVVAAEDVIRLAVNKTSMTGATVFVKAVGANWLVNLAVYQASLVDNMGTKIILLWLPIAAFVSMKLEHSVANLTFLPAGYFAGAPLTISQILLSNLLPCLLGNFVGACVFAAQWHLKVRRPHVHKV</sequence>
<feature type="transmembrane region" description="Helical" evidence="12">
    <location>
        <begin position="217"/>
        <end position="237"/>
    </location>
</feature>
<evidence type="ECO:0000256" key="6">
    <source>
        <dbReference type="ARBA" id="ARBA00034245"/>
    </source>
</evidence>
<comment type="catalytic activity">
    <reaction evidence="7">
        <text>pyruvate(out) + H(+)(out) = pyruvate(in) + H(+)(in)</text>
        <dbReference type="Rhea" id="RHEA:64720"/>
        <dbReference type="ChEBI" id="CHEBI:15361"/>
        <dbReference type="ChEBI" id="CHEBI:15378"/>
    </reaction>
</comment>
<feature type="transmembrane region" description="Helical" evidence="12">
    <location>
        <begin position="62"/>
        <end position="84"/>
    </location>
</feature>
<keyword evidence="5 12" id="KW-0472">Membrane</keyword>
<dbReference type="GO" id="GO:0015707">
    <property type="term" value="P:nitrite transport"/>
    <property type="evidence" value="ECO:0007669"/>
    <property type="project" value="TreeGrafter"/>
</dbReference>
<evidence type="ECO:0000256" key="7">
    <source>
        <dbReference type="ARBA" id="ARBA00047693"/>
    </source>
</evidence>
<feature type="transmembrane region" description="Helical" evidence="12">
    <location>
        <begin position="257"/>
        <end position="278"/>
    </location>
</feature>
<gene>
    <name evidence="13" type="ORF">FCC1311_035622</name>
</gene>
<dbReference type="PANTHER" id="PTHR30520">
    <property type="entry name" value="FORMATE TRANSPORTER-RELATED"/>
    <property type="match status" value="1"/>
</dbReference>
<evidence type="ECO:0000313" key="13">
    <source>
        <dbReference type="EMBL" id="GBG27340.1"/>
    </source>
</evidence>
<comment type="catalytic activity">
    <reaction evidence="6">
        <text>(S)-lactate(in) + H(+)(in) = (S)-lactate(out) + H(+)(out)</text>
        <dbReference type="Rhea" id="RHEA:29415"/>
        <dbReference type="ChEBI" id="CHEBI:15378"/>
        <dbReference type="ChEBI" id="CHEBI:16651"/>
    </reaction>
</comment>
<evidence type="ECO:0000313" key="14">
    <source>
        <dbReference type="Proteomes" id="UP000241890"/>
    </source>
</evidence>
<evidence type="ECO:0000256" key="9">
    <source>
        <dbReference type="ARBA" id="ARBA00049088"/>
    </source>
</evidence>
<feature type="region of interest" description="Disordered" evidence="11">
    <location>
        <begin position="1"/>
        <end position="22"/>
    </location>
</feature>
<name>A0A2R5G8L2_9STRA</name>
<dbReference type="Gene3D" id="1.20.1080.10">
    <property type="entry name" value="Glycerol uptake facilitator protein"/>
    <property type="match status" value="1"/>
</dbReference>
<evidence type="ECO:0000256" key="12">
    <source>
        <dbReference type="SAM" id="Phobius"/>
    </source>
</evidence>